<evidence type="ECO:0000256" key="6">
    <source>
        <dbReference type="SAM" id="SignalP"/>
    </source>
</evidence>
<keyword evidence="10" id="KW-1185">Reference proteome</keyword>
<feature type="domain" description="SusD-like N-terminal" evidence="8">
    <location>
        <begin position="81"/>
        <end position="232"/>
    </location>
</feature>
<accession>A0ABR7CWV8</accession>
<keyword evidence="3 6" id="KW-0732">Signal</keyword>
<protein>
    <submittedName>
        <fullName evidence="9">RagB/SusD family nutrient uptake outer membrane protein</fullName>
    </submittedName>
</protein>
<dbReference type="EMBL" id="JACOOH010000001">
    <property type="protein sequence ID" value="MBC5620158.1"/>
    <property type="molecule type" value="Genomic_DNA"/>
</dbReference>
<evidence type="ECO:0000259" key="7">
    <source>
        <dbReference type="Pfam" id="PF07980"/>
    </source>
</evidence>
<dbReference type="Pfam" id="PF07980">
    <property type="entry name" value="SusD_RagB"/>
    <property type="match status" value="1"/>
</dbReference>
<dbReference type="InterPro" id="IPR012944">
    <property type="entry name" value="SusD_RagB_dom"/>
</dbReference>
<comment type="subcellular location">
    <subcellularLocation>
        <location evidence="1">Cell outer membrane</location>
    </subcellularLocation>
</comment>
<evidence type="ECO:0000313" key="9">
    <source>
        <dbReference type="EMBL" id="MBC5620158.1"/>
    </source>
</evidence>
<dbReference type="Gene3D" id="1.25.40.390">
    <property type="match status" value="1"/>
</dbReference>
<keyword evidence="4" id="KW-0472">Membrane</keyword>
<evidence type="ECO:0000256" key="5">
    <source>
        <dbReference type="ARBA" id="ARBA00023237"/>
    </source>
</evidence>
<evidence type="ECO:0000256" key="4">
    <source>
        <dbReference type="ARBA" id="ARBA00023136"/>
    </source>
</evidence>
<comment type="similarity">
    <text evidence="2">Belongs to the SusD family.</text>
</comment>
<evidence type="ECO:0000259" key="8">
    <source>
        <dbReference type="Pfam" id="PF14322"/>
    </source>
</evidence>
<feature type="signal peptide" evidence="6">
    <location>
        <begin position="1"/>
        <end position="18"/>
    </location>
</feature>
<dbReference type="InterPro" id="IPR011990">
    <property type="entry name" value="TPR-like_helical_dom_sf"/>
</dbReference>
<dbReference type="InterPro" id="IPR033985">
    <property type="entry name" value="SusD-like_N"/>
</dbReference>
<dbReference type="RefSeq" id="WP_186974952.1">
    <property type="nucleotide sequence ID" value="NZ_JACOOH010000001.1"/>
</dbReference>
<keyword evidence="5" id="KW-0998">Cell outer membrane</keyword>
<evidence type="ECO:0000256" key="1">
    <source>
        <dbReference type="ARBA" id="ARBA00004442"/>
    </source>
</evidence>
<comment type="caution">
    <text evidence="9">The sequence shown here is derived from an EMBL/GenBank/DDBJ whole genome shotgun (WGS) entry which is preliminary data.</text>
</comment>
<feature type="domain" description="RagB/SusD" evidence="7">
    <location>
        <begin position="379"/>
        <end position="504"/>
    </location>
</feature>
<name>A0ABR7CWV8_9BACT</name>
<organism evidence="9 10">
    <name type="scientific">Butyricimonas hominis</name>
    <dbReference type="NCBI Taxonomy" id="2763032"/>
    <lineage>
        <taxon>Bacteria</taxon>
        <taxon>Pseudomonadati</taxon>
        <taxon>Bacteroidota</taxon>
        <taxon>Bacteroidia</taxon>
        <taxon>Bacteroidales</taxon>
        <taxon>Odoribacteraceae</taxon>
        <taxon>Butyricimonas</taxon>
    </lineage>
</organism>
<evidence type="ECO:0000313" key="10">
    <source>
        <dbReference type="Proteomes" id="UP000646484"/>
    </source>
</evidence>
<gene>
    <name evidence="9" type="ORF">H8S64_03490</name>
</gene>
<dbReference type="SUPFAM" id="SSF48452">
    <property type="entry name" value="TPR-like"/>
    <property type="match status" value="1"/>
</dbReference>
<evidence type="ECO:0000256" key="2">
    <source>
        <dbReference type="ARBA" id="ARBA00006275"/>
    </source>
</evidence>
<dbReference type="PROSITE" id="PS51257">
    <property type="entry name" value="PROKAR_LIPOPROTEIN"/>
    <property type="match status" value="1"/>
</dbReference>
<proteinExistence type="inferred from homology"/>
<dbReference type="Proteomes" id="UP000646484">
    <property type="component" value="Unassembled WGS sequence"/>
</dbReference>
<sequence length="513" mass="58701">MKKILFNIILLTSLCACSSFLEPDSPSEYVPKNVNALNEMLLGDAYPLATSEGLFNLHHAFDDDIEMSEDCILQTSTQGIVGLQYIYSWNPHMFELYPSQTSVSEWNKYYQYILGANAALDYLDDVKGSTEEKAYVAAQAYALRAFYYFNLVNLFGEPYNHDKNADGVPLKLTSNLLSSFERRETVAKVYEQIVKDLNAAEENFLLLPTDQQNAAGYRINLPAVQLLHARVCLHMEDMEGAARYAKKVIGDWGFELYDLKSFVKKTTITAGEDASYPNYVSLDNPETIWVYGNSGDFTGIIGGSERMEDGTTYGYYVNVSRDLIACYKDEEDLRKTLYLVEELRGPMSAKPEQLKPVAGHYLPWSKCGMQYNNKVKAKTEFGMSLRLSEAYLILAEAIYDTDESLALKMINDLREKRYAADTDYEVNYSGEELLNFIREERRRELCFEGQRWFDLRRYGMPRFERRWVELGVNLGKYVMEEGDAAYTLPIPVNVIERNSALTQNKLTTEKTLQ</sequence>
<feature type="chain" id="PRO_5045872602" evidence="6">
    <location>
        <begin position="19"/>
        <end position="513"/>
    </location>
</feature>
<dbReference type="Pfam" id="PF14322">
    <property type="entry name" value="SusD-like_3"/>
    <property type="match status" value="1"/>
</dbReference>
<reference evidence="9 10" key="1">
    <citation type="submission" date="2020-08" db="EMBL/GenBank/DDBJ databases">
        <title>Genome public.</title>
        <authorList>
            <person name="Liu C."/>
            <person name="Sun Q."/>
        </authorList>
    </citation>
    <scope>NUCLEOTIDE SEQUENCE [LARGE SCALE GENOMIC DNA]</scope>
    <source>
        <strain evidence="9 10">NSJ-56</strain>
    </source>
</reference>
<evidence type="ECO:0000256" key="3">
    <source>
        <dbReference type="ARBA" id="ARBA00022729"/>
    </source>
</evidence>